<evidence type="ECO:0000256" key="2">
    <source>
        <dbReference type="SAM" id="MobiDB-lite"/>
    </source>
</evidence>
<organism evidence="4 5">
    <name type="scientific">Ambispora gerdemannii</name>
    <dbReference type="NCBI Taxonomy" id="144530"/>
    <lineage>
        <taxon>Eukaryota</taxon>
        <taxon>Fungi</taxon>
        <taxon>Fungi incertae sedis</taxon>
        <taxon>Mucoromycota</taxon>
        <taxon>Glomeromycotina</taxon>
        <taxon>Glomeromycetes</taxon>
        <taxon>Archaeosporales</taxon>
        <taxon>Ambisporaceae</taxon>
        <taxon>Ambispora</taxon>
    </lineage>
</organism>
<dbReference type="Proteomes" id="UP000789831">
    <property type="component" value="Unassembled WGS sequence"/>
</dbReference>
<accession>A0A9N8WJD1</accession>
<dbReference type="GO" id="GO:0008270">
    <property type="term" value="F:zinc ion binding"/>
    <property type="evidence" value="ECO:0007669"/>
    <property type="project" value="UniProtKB-KW"/>
</dbReference>
<keyword evidence="5" id="KW-1185">Reference proteome</keyword>
<feature type="region of interest" description="Disordered" evidence="2">
    <location>
        <begin position="197"/>
        <end position="239"/>
    </location>
</feature>
<name>A0A9N8WJD1_9GLOM</name>
<evidence type="ECO:0000313" key="5">
    <source>
        <dbReference type="Proteomes" id="UP000789831"/>
    </source>
</evidence>
<protein>
    <submittedName>
        <fullName evidence="4">5903_t:CDS:1</fullName>
    </submittedName>
</protein>
<evidence type="ECO:0000313" key="4">
    <source>
        <dbReference type="EMBL" id="CAG8485422.1"/>
    </source>
</evidence>
<sequence length="350" mass="37745">MDSHRCHHCGSIGHKKFDCTERCRVGCKWCENPPVRRPPASSKMNSDTLLLREANIRSTLTIDQQNVMQLGPNNLPQLGSNTIKLVPSNIGVGTNGGVHPVGGASSSGGTGQNVGSFGQNTAISTIHLGTTTANLSILKPQNIGSLVPTILNQATMQPLVAKSIATTWPTTQQSSQPQQQQVSIIPFNLQQSASIVTSGQPHNQFPQSQIQLLNGGNSGYQSLSTSNLPPHSNNSSNNSKLLMFSQNQVSLDQSKEKISASLTYPPQPSQQIIENNTLELETQRKNESSQEGPTLSAAAFSINKEQESNGIIAEKQGVQESKELKSIRERKPGETNLEIISKLQLVKNNN</sequence>
<gene>
    <name evidence="4" type="ORF">AGERDE_LOCUS3458</name>
</gene>
<dbReference type="PROSITE" id="PS50158">
    <property type="entry name" value="ZF_CCHC"/>
    <property type="match status" value="1"/>
</dbReference>
<proteinExistence type="predicted"/>
<reference evidence="4" key="1">
    <citation type="submission" date="2021-06" db="EMBL/GenBank/DDBJ databases">
        <authorList>
            <person name="Kallberg Y."/>
            <person name="Tangrot J."/>
            <person name="Rosling A."/>
        </authorList>
    </citation>
    <scope>NUCLEOTIDE SEQUENCE</scope>
    <source>
        <strain evidence="4">MT106</strain>
    </source>
</reference>
<evidence type="ECO:0000256" key="1">
    <source>
        <dbReference type="PROSITE-ProRule" id="PRU00047"/>
    </source>
</evidence>
<comment type="caution">
    <text evidence="4">The sequence shown here is derived from an EMBL/GenBank/DDBJ whole genome shotgun (WGS) entry which is preliminary data.</text>
</comment>
<dbReference type="OrthoDB" id="2420801at2759"/>
<dbReference type="GO" id="GO:0003676">
    <property type="term" value="F:nucleic acid binding"/>
    <property type="evidence" value="ECO:0007669"/>
    <property type="project" value="InterPro"/>
</dbReference>
<keyword evidence="1" id="KW-0479">Metal-binding</keyword>
<feature type="compositionally biased region" description="Low complexity" evidence="2">
    <location>
        <begin position="222"/>
        <end position="239"/>
    </location>
</feature>
<keyword evidence="1" id="KW-0862">Zinc</keyword>
<evidence type="ECO:0000259" key="3">
    <source>
        <dbReference type="PROSITE" id="PS50158"/>
    </source>
</evidence>
<dbReference type="AlphaFoldDB" id="A0A9N8WJD1"/>
<keyword evidence="1" id="KW-0863">Zinc-finger</keyword>
<dbReference type="InterPro" id="IPR001878">
    <property type="entry name" value="Znf_CCHC"/>
</dbReference>
<dbReference type="EMBL" id="CAJVPL010000343">
    <property type="protein sequence ID" value="CAG8485422.1"/>
    <property type="molecule type" value="Genomic_DNA"/>
</dbReference>
<feature type="domain" description="CCHC-type" evidence="3">
    <location>
        <begin position="5"/>
        <end position="21"/>
    </location>
</feature>
<feature type="compositionally biased region" description="Polar residues" evidence="2">
    <location>
        <begin position="197"/>
        <end position="221"/>
    </location>
</feature>